<sequence length="302" mass="29615">MLRALALSLILACPAAAQSPTWPGAEDPGFAAARDAWLSGADDMAALGQLSALAQAGNPAAQALLGAVVADGLVPAAVEALPRADRIALTRAPGGLSGTSWLRVAGADGPVAAALATVASGLSQATPAEMAAALQTLLDAGETGAAYRALVTLYNIGGLGPEGAWTQVAAAGAHPALQGHGLPLLEGLRDLLSDPATGVSDPVLLAVVTATLAAVPDRKDLDAPLAALCTAGCPSAPEGCTAALAQATGGLVGFVTLSPVEGLVDSATYQASPRFALDLRTRMAPAADRVGAADACAASLLR</sequence>
<dbReference type="EMBL" id="JAAZQQ010000002">
    <property type="protein sequence ID" value="NKX44557.1"/>
    <property type="molecule type" value="Genomic_DNA"/>
</dbReference>
<organism evidence="2 3">
    <name type="scientific">Roseicyclus persicicus</name>
    <dbReference type="NCBI Taxonomy" id="2650661"/>
    <lineage>
        <taxon>Bacteria</taxon>
        <taxon>Pseudomonadati</taxon>
        <taxon>Pseudomonadota</taxon>
        <taxon>Alphaproteobacteria</taxon>
        <taxon>Rhodobacterales</taxon>
        <taxon>Roseobacteraceae</taxon>
        <taxon>Roseicyclus</taxon>
    </lineage>
</organism>
<accession>A0A7X6H0I5</accession>
<name>A0A7X6H0I5_9RHOB</name>
<evidence type="ECO:0000313" key="3">
    <source>
        <dbReference type="Proteomes" id="UP000526408"/>
    </source>
</evidence>
<feature type="chain" id="PRO_5030698203" description="Secreted protein" evidence="1">
    <location>
        <begin position="18"/>
        <end position="302"/>
    </location>
</feature>
<evidence type="ECO:0008006" key="4">
    <source>
        <dbReference type="Google" id="ProtNLM"/>
    </source>
</evidence>
<evidence type="ECO:0000256" key="1">
    <source>
        <dbReference type="SAM" id="SignalP"/>
    </source>
</evidence>
<reference evidence="2 3" key="1">
    <citation type="submission" date="2020-04" db="EMBL/GenBank/DDBJ databases">
        <authorList>
            <person name="Yoon J."/>
        </authorList>
    </citation>
    <scope>NUCLEOTIDE SEQUENCE [LARGE SCALE GENOMIC DNA]</scope>
    <source>
        <strain evidence="2 3">KMU-115</strain>
    </source>
</reference>
<dbReference type="AlphaFoldDB" id="A0A7X6H0I5"/>
<dbReference type="Proteomes" id="UP000526408">
    <property type="component" value="Unassembled WGS sequence"/>
</dbReference>
<protein>
    <recommendedName>
        <fullName evidence="4">Secreted protein</fullName>
    </recommendedName>
</protein>
<keyword evidence="3" id="KW-1185">Reference proteome</keyword>
<feature type="signal peptide" evidence="1">
    <location>
        <begin position="1"/>
        <end position="17"/>
    </location>
</feature>
<comment type="caution">
    <text evidence="2">The sequence shown here is derived from an EMBL/GenBank/DDBJ whole genome shotgun (WGS) entry which is preliminary data.</text>
</comment>
<evidence type="ECO:0000313" key="2">
    <source>
        <dbReference type="EMBL" id="NKX44557.1"/>
    </source>
</evidence>
<gene>
    <name evidence="2" type="ORF">HCU73_08145</name>
</gene>
<dbReference type="RefSeq" id="WP_168622923.1">
    <property type="nucleotide sequence ID" value="NZ_JAAZQQ010000002.1"/>
</dbReference>
<proteinExistence type="predicted"/>
<keyword evidence="1" id="KW-0732">Signal</keyword>